<dbReference type="PANTHER" id="PTHR33488">
    <property type="entry name" value="ZGC:162509"/>
    <property type="match status" value="1"/>
</dbReference>
<name>A0ABY2HHG8_9HYPO</name>
<dbReference type="PANTHER" id="PTHR33488:SF2">
    <property type="entry name" value="EARLY ENDOSOME ANTIGEN 1-LIKE"/>
    <property type="match status" value="1"/>
</dbReference>
<sequence length="739" mass="81172">MAAADAIQSIAAAEKRVMTEEYGGKLSNMFVEELKSATLFKTNWGELLSAAPTALYFMGSCWLAAANPMAEMISLADVMPEKGFTYMTNIKKPTLRACLVDVCNNGGRQAFTIAGQNMDALHMTSRRICDERIVMVFKRLGPCTSSEDALEDFNDALEDLSRDAQRCAKLASETREGFAKWGKMVGELQMCMEAQAGNTAIRANAAATEERAAEIEMKFAVQSSEQARSSVMRAAEKLKKSEDELNVAIQKVPGPWKTAALGAFVCYTQTIPTMVAGAIFGGRKEDKGTNERGHTRRFWQKKVPPTLDDPCYASATAIRDLVNHFYNFLGNDNGPIDWEKFKDHSGESDVEHQGVGYLLGTLKGQQQSTDRTGSDDNKKLMEAYGSLTKVCLDIQTHLSQQHQINAEVNPSKEVVKGWKKKVSEARDTVLSLAGRASAMSSSSSPIPFGCHNTQGVSPDASARNAQLSSAMQLVQMRQATADSAQSTYEIAVAKQNTTAIAMARVQAKLREVQETGQNLAKIKEVLRECISVLVDLVIQISKLEEFFIMLANVIDNIILPRAETFKREMSKLGGRARKYGTINPDDITKQTIYTSTLQLKGYFSVLQDISGMYTHVHQQYITTGVDLCYRLSKGTASNNPMPELQHQLASYSETSAKAIIDLATQKQNEIRSSLRVRARKALEHTQVIESEVAKRGIPIEHSAKAAIKEGGEEHDADAESIVNNDVGLTASEQIDCSSY</sequence>
<proteinExistence type="predicted"/>
<keyword evidence="1" id="KW-0175">Coiled coil</keyword>
<evidence type="ECO:0000313" key="2">
    <source>
        <dbReference type="EMBL" id="TFB06750.1"/>
    </source>
</evidence>
<dbReference type="RefSeq" id="XP_073562951.1">
    <property type="nucleotide sequence ID" value="XM_073697822.1"/>
</dbReference>
<gene>
    <name evidence="2" type="ORF">CCMA1212_000351</name>
</gene>
<evidence type="ECO:0000313" key="3">
    <source>
        <dbReference type="Proteomes" id="UP001642720"/>
    </source>
</evidence>
<organism evidence="2 3">
    <name type="scientific">Trichoderma ghanense</name>
    <dbReference type="NCBI Taxonomy" id="65468"/>
    <lineage>
        <taxon>Eukaryota</taxon>
        <taxon>Fungi</taxon>
        <taxon>Dikarya</taxon>
        <taxon>Ascomycota</taxon>
        <taxon>Pezizomycotina</taxon>
        <taxon>Sordariomycetes</taxon>
        <taxon>Hypocreomycetidae</taxon>
        <taxon>Hypocreales</taxon>
        <taxon>Hypocreaceae</taxon>
        <taxon>Trichoderma</taxon>
    </lineage>
</organism>
<reference evidence="2 3" key="1">
    <citation type="submission" date="2018-01" db="EMBL/GenBank/DDBJ databases">
        <title>Genome characterization of the sugarcane-associated fungus Trichoderma ghanense CCMA-1212 and their application in lignocelulose bioconversion.</title>
        <authorList>
            <person name="Steindorff A.S."/>
            <person name="Mendes T.D."/>
            <person name="Vilela E.S.D."/>
            <person name="Rodrigues D.S."/>
            <person name="Formighieri E.F."/>
            <person name="Melo I.S."/>
            <person name="Favaro L.C.L."/>
        </authorList>
    </citation>
    <scope>NUCLEOTIDE SEQUENCE [LARGE SCALE GENOMIC DNA]</scope>
    <source>
        <strain evidence="2 3">CCMA-1212</strain>
    </source>
</reference>
<dbReference type="Proteomes" id="UP001642720">
    <property type="component" value="Unassembled WGS sequence"/>
</dbReference>
<feature type="coiled-coil region" evidence="1">
    <location>
        <begin position="143"/>
        <end position="170"/>
    </location>
</feature>
<accession>A0ABY2HHG8</accession>
<comment type="caution">
    <text evidence="2">The sequence shown here is derived from an EMBL/GenBank/DDBJ whole genome shotgun (WGS) entry which is preliminary data.</text>
</comment>
<feature type="coiled-coil region" evidence="1">
    <location>
        <begin position="224"/>
        <end position="251"/>
    </location>
</feature>
<dbReference type="GeneID" id="300572272"/>
<evidence type="ECO:0000256" key="1">
    <source>
        <dbReference type="SAM" id="Coils"/>
    </source>
</evidence>
<dbReference type="EMBL" id="PPTA01000001">
    <property type="protein sequence ID" value="TFB06750.1"/>
    <property type="molecule type" value="Genomic_DNA"/>
</dbReference>
<protein>
    <submittedName>
        <fullName evidence="2">Uncharacterized protein</fullName>
    </submittedName>
</protein>
<keyword evidence="3" id="KW-1185">Reference proteome</keyword>